<feature type="transmembrane region" description="Helical" evidence="9">
    <location>
        <begin position="234"/>
        <end position="257"/>
    </location>
</feature>
<keyword evidence="7 9" id="KW-1133">Transmembrane helix</keyword>
<evidence type="ECO:0000313" key="11">
    <source>
        <dbReference type="Proteomes" id="UP001187531"/>
    </source>
</evidence>
<dbReference type="Proteomes" id="UP001187531">
    <property type="component" value="Unassembled WGS sequence"/>
</dbReference>
<keyword evidence="6" id="KW-0256">Endoplasmic reticulum</keyword>
<feature type="transmembrane region" description="Helical" evidence="9">
    <location>
        <begin position="190"/>
        <end position="213"/>
    </location>
</feature>
<dbReference type="AlphaFoldDB" id="A0AA88HZ02"/>
<keyword evidence="4" id="KW-0337">GPI-anchor biosynthesis</keyword>
<evidence type="ECO:0008006" key="12">
    <source>
        <dbReference type="Google" id="ProtNLM"/>
    </source>
</evidence>
<evidence type="ECO:0000256" key="7">
    <source>
        <dbReference type="ARBA" id="ARBA00022989"/>
    </source>
</evidence>
<evidence type="ECO:0000256" key="6">
    <source>
        <dbReference type="ARBA" id="ARBA00022824"/>
    </source>
</evidence>
<keyword evidence="8 9" id="KW-0472">Membrane</keyword>
<comment type="caution">
    <text evidence="10">The sequence shown here is derived from an EMBL/GenBank/DDBJ whole genome shotgun (WGS) entry which is preliminary data.</text>
</comment>
<feature type="transmembrane region" description="Helical" evidence="9">
    <location>
        <begin position="326"/>
        <end position="341"/>
    </location>
</feature>
<keyword evidence="5 9" id="KW-0812">Transmembrane</keyword>
<feature type="transmembrane region" description="Helical" evidence="9">
    <location>
        <begin position="13"/>
        <end position="32"/>
    </location>
</feature>
<name>A0AA88HZ02_ARTSF</name>
<sequence length="446" mass="51149">MCLSTCLDISMSMLLHLRNMLVIFIGLLHLVLKKISNIDLRFRPEIFVPTNHADRIKEGIFLKNIIGNAYSGDLVHEQPLFLLAFEILQEYGLDSIAITVSHFACGILLSWVGREIAIDIVKGLKRNKVSESSLSLMPHAEDYVNSMGDWILKAYFCNPLVLLTYISESTSIFNNICLAASLYGTVKGSMVLSSIFLALAAYRDLYAIPMLIPSTVYIISKKNCLKTQRKWPSMYTYVFLNLTIFITTLGFFLFYSFKITGTWKFLDATYGFVLKVTDLRPNIGLFWYFFIEVFGDFSNFFLYVFQVNTIFYIVPLTMRFHKHPPLLIYAVMSLLAIYKAYPSIADIGIYISLSPLWIYTFNHTWHSLQLLFMFVVSCILGPIFWSLWIYSGTANANFFYAMTLFFNASQIFLLTNIVLGKIKCDFFSENGLDLTIDEKKVSLCLE</sequence>
<dbReference type="GO" id="GO:0016255">
    <property type="term" value="P:attachment of GPI anchor to protein"/>
    <property type="evidence" value="ECO:0007669"/>
    <property type="project" value="InterPro"/>
</dbReference>
<accession>A0AA88HZ02</accession>
<comment type="pathway">
    <text evidence="2">Glycolipid biosynthesis; glycosylphosphatidylinositol-anchor biosynthesis.</text>
</comment>
<dbReference type="PANTHER" id="PTHR13121:SF0">
    <property type="entry name" value="PHOSPHATIDYLINOSITOL GLYCAN ANCHOR BIOSYNTHESIS CLASS U PROTEIN"/>
    <property type="match status" value="1"/>
</dbReference>
<feature type="transmembrane region" description="Helical" evidence="9">
    <location>
        <begin position="397"/>
        <end position="419"/>
    </location>
</feature>
<feature type="transmembrane region" description="Helical" evidence="9">
    <location>
        <begin position="160"/>
        <end position="184"/>
    </location>
</feature>
<keyword evidence="11" id="KW-1185">Reference proteome</keyword>
<evidence type="ECO:0000256" key="8">
    <source>
        <dbReference type="ARBA" id="ARBA00023136"/>
    </source>
</evidence>
<dbReference type="EMBL" id="JAVRJZ010000008">
    <property type="protein sequence ID" value="KAK2719783.1"/>
    <property type="molecule type" value="Genomic_DNA"/>
</dbReference>
<evidence type="ECO:0000313" key="10">
    <source>
        <dbReference type="EMBL" id="KAK2719783.1"/>
    </source>
</evidence>
<dbReference type="GO" id="GO:0042765">
    <property type="term" value="C:GPI-anchor transamidase complex"/>
    <property type="evidence" value="ECO:0007669"/>
    <property type="project" value="InterPro"/>
</dbReference>
<feature type="transmembrane region" description="Helical" evidence="9">
    <location>
        <begin position="285"/>
        <end position="305"/>
    </location>
</feature>
<evidence type="ECO:0000256" key="2">
    <source>
        <dbReference type="ARBA" id="ARBA00004687"/>
    </source>
</evidence>
<dbReference type="GO" id="GO:0006506">
    <property type="term" value="P:GPI anchor biosynthetic process"/>
    <property type="evidence" value="ECO:0007669"/>
    <property type="project" value="UniProtKB-KW"/>
</dbReference>
<protein>
    <recommendedName>
        <fullName evidence="12">Phosphatidylinositol glycan anchor biosynthesis class U protein</fullName>
    </recommendedName>
</protein>
<gene>
    <name evidence="10" type="ORF">QYM36_005306</name>
</gene>
<feature type="transmembrane region" description="Helical" evidence="9">
    <location>
        <begin position="370"/>
        <end position="391"/>
    </location>
</feature>
<dbReference type="Pfam" id="PF06728">
    <property type="entry name" value="PIG-U"/>
    <property type="match status" value="1"/>
</dbReference>
<reference evidence="10" key="1">
    <citation type="submission" date="2023-07" db="EMBL/GenBank/DDBJ databases">
        <title>Chromosome-level genome assembly of Artemia franciscana.</title>
        <authorList>
            <person name="Jo E."/>
        </authorList>
    </citation>
    <scope>NUCLEOTIDE SEQUENCE</scope>
    <source>
        <tissue evidence="10">Whole body</tissue>
    </source>
</reference>
<evidence type="ECO:0000256" key="5">
    <source>
        <dbReference type="ARBA" id="ARBA00022692"/>
    </source>
</evidence>
<dbReference type="InterPro" id="IPR009600">
    <property type="entry name" value="PIG-U"/>
</dbReference>
<dbReference type="PANTHER" id="PTHR13121">
    <property type="entry name" value="GPI TRANSAMIDASE COMPONENT PIG-U"/>
    <property type="match status" value="1"/>
</dbReference>
<comment type="subcellular location">
    <subcellularLocation>
        <location evidence="1">Endoplasmic reticulum membrane</location>
        <topology evidence="1">Multi-pass membrane protein</topology>
    </subcellularLocation>
</comment>
<evidence type="ECO:0000256" key="3">
    <source>
        <dbReference type="ARBA" id="ARBA00010026"/>
    </source>
</evidence>
<evidence type="ECO:0000256" key="9">
    <source>
        <dbReference type="SAM" id="Phobius"/>
    </source>
</evidence>
<evidence type="ECO:0000256" key="4">
    <source>
        <dbReference type="ARBA" id="ARBA00022502"/>
    </source>
</evidence>
<organism evidence="10 11">
    <name type="scientific">Artemia franciscana</name>
    <name type="common">Brine shrimp</name>
    <name type="synonym">Artemia sanfranciscana</name>
    <dbReference type="NCBI Taxonomy" id="6661"/>
    <lineage>
        <taxon>Eukaryota</taxon>
        <taxon>Metazoa</taxon>
        <taxon>Ecdysozoa</taxon>
        <taxon>Arthropoda</taxon>
        <taxon>Crustacea</taxon>
        <taxon>Branchiopoda</taxon>
        <taxon>Anostraca</taxon>
        <taxon>Artemiidae</taxon>
        <taxon>Artemia</taxon>
    </lineage>
</organism>
<evidence type="ECO:0000256" key="1">
    <source>
        <dbReference type="ARBA" id="ARBA00004477"/>
    </source>
</evidence>
<comment type="similarity">
    <text evidence="3">Belongs to the PIGU family.</text>
</comment>
<proteinExistence type="inferred from homology"/>